<dbReference type="SMART" id="SM00849">
    <property type="entry name" value="Lactamase_B"/>
    <property type="match status" value="1"/>
</dbReference>
<proteinExistence type="predicted"/>
<evidence type="ECO:0000256" key="3">
    <source>
        <dbReference type="ARBA" id="ARBA00022801"/>
    </source>
</evidence>
<dbReference type="Proteomes" id="UP000032740">
    <property type="component" value="Chromosome"/>
</dbReference>
<dbReference type="EMBL" id="FO681347">
    <property type="protein sequence ID" value="CCV64338.1"/>
    <property type="molecule type" value="Genomic_DNA"/>
</dbReference>
<dbReference type="InterPro" id="IPR051453">
    <property type="entry name" value="MBL_Glyoxalase_II"/>
</dbReference>
<dbReference type="OrthoDB" id="9802248at2"/>
<accession>U4KKW8</accession>
<dbReference type="GO" id="GO:0016787">
    <property type="term" value="F:hydrolase activity"/>
    <property type="evidence" value="ECO:0007669"/>
    <property type="project" value="UniProtKB-KW"/>
</dbReference>
<dbReference type="SUPFAM" id="SSF56281">
    <property type="entry name" value="Metallo-hydrolase/oxidoreductase"/>
    <property type="match status" value="1"/>
</dbReference>
<dbReference type="RefSeq" id="WP_026659076.1">
    <property type="nucleotide sequence ID" value="NC_022538.1"/>
</dbReference>
<dbReference type="InterPro" id="IPR036866">
    <property type="entry name" value="RibonucZ/Hydroxyglut_hydro"/>
</dbReference>
<dbReference type="GO" id="GO:0046872">
    <property type="term" value="F:metal ion binding"/>
    <property type="evidence" value="ECO:0007669"/>
    <property type="project" value="UniProtKB-KW"/>
</dbReference>
<dbReference type="Gene3D" id="3.60.15.10">
    <property type="entry name" value="Ribonuclease Z/Hydroxyacylglutathione hydrolase-like"/>
    <property type="match status" value="1"/>
</dbReference>
<keyword evidence="7" id="KW-1185">Reference proteome</keyword>
<evidence type="ECO:0000256" key="4">
    <source>
        <dbReference type="ARBA" id="ARBA00022833"/>
    </source>
</evidence>
<dbReference type="AlphaFoldDB" id="U4KKW8"/>
<dbReference type="InterPro" id="IPR001279">
    <property type="entry name" value="Metallo-B-lactamas"/>
</dbReference>
<sequence>MKQFISKNDQAHSYIICRFDQCILIDPSDNIDEIKEYLEDKKLIAIAITHGHSDHVNLIHKFKVPIYISEHDAHLLFEDDYNGYDKKNKRPFQRKELDIHLIKNESSIALADKEVKVIETPGHTKGGLSFLYGKHLFTGDTLFKNDVGRHDLYSGNLSELKQSVVKLIDEMPENTIICPGHDELSLVKNERKSNPYYIKWQKQKR</sequence>
<name>U4KKW8_ALTPJ</name>
<dbReference type="CDD" id="cd06262">
    <property type="entry name" value="metallo-hydrolase-like_MBL-fold"/>
    <property type="match status" value="1"/>
</dbReference>
<evidence type="ECO:0000259" key="5">
    <source>
        <dbReference type="SMART" id="SM00849"/>
    </source>
</evidence>
<organism evidence="6 7">
    <name type="scientific">Alteracholeplasma palmae (strain ATCC 49389 / J233)</name>
    <name type="common">Acholeplasma palmae</name>
    <dbReference type="NCBI Taxonomy" id="1318466"/>
    <lineage>
        <taxon>Bacteria</taxon>
        <taxon>Bacillati</taxon>
        <taxon>Mycoplasmatota</taxon>
        <taxon>Mollicutes</taxon>
        <taxon>Acholeplasmatales</taxon>
        <taxon>Acholeplasmataceae</taxon>
        <taxon>Acholeplasma</taxon>
    </lineage>
</organism>
<keyword evidence="2" id="KW-0479">Metal-binding</keyword>
<keyword evidence="4" id="KW-0862">Zinc</keyword>
<gene>
    <name evidence="6" type="ORF">BN85407610</name>
</gene>
<evidence type="ECO:0000313" key="7">
    <source>
        <dbReference type="Proteomes" id="UP000032740"/>
    </source>
</evidence>
<evidence type="ECO:0000313" key="6">
    <source>
        <dbReference type="EMBL" id="CCV64338.1"/>
    </source>
</evidence>
<comment type="cofactor">
    <cofactor evidence="1">
        <name>Zn(2+)</name>
        <dbReference type="ChEBI" id="CHEBI:29105"/>
    </cofactor>
</comment>
<dbReference type="STRING" id="1318466.BN85407610"/>
<dbReference type="PANTHER" id="PTHR46233">
    <property type="entry name" value="HYDROXYACYLGLUTATHIONE HYDROLASE GLOC"/>
    <property type="match status" value="1"/>
</dbReference>
<protein>
    <recommendedName>
        <fullName evidence="5">Metallo-beta-lactamase domain-containing protein</fullName>
    </recommendedName>
</protein>
<evidence type="ECO:0000256" key="2">
    <source>
        <dbReference type="ARBA" id="ARBA00022723"/>
    </source>
</evidence>
<reference evidence="6 7" key="1">
    <citation type="journal article" date="2013" name="J. Mol. Microbiol. Biotechnol.">
        <title>Analysis of the Complete Genomes of Acholeplasma brassicae , A. palmae and A. laidlawii and Their Comparison to the Obligate Parasites from ' Candidatus Phytoplasma'.</title>
        <authorList>
            <person name="Kube M."/>
            <person name="Siewert C."/>
            <person name="Migdoll A.M."/>
            <person name="Duduk B."/>
            <person name="Holz S."/>
            <person name="Rabus R."/>
            <person name="Seemuller E."/>
            <person name="Mitrovic J."/>
            <person name="Muller I."/>
            <person name="Buttner C."/>
            <person name="Reinhardt R."/>
        </authorList>
    </citation>
    <scope>NUCLEOTIDE SEQUENCE [LARGE SCALE GENOMIC DNA]</scope>
    <source>
        <strain evidence="6 7">J233</strain>
    </source>
</reference>
<dbReference type="KEGG" id="apal:BN85407610"/>
<dbReference type="PANTHER" id="PTHR46233:SF3">
    <property type="entry name" value="HYDROXYACYLGLUTATHIONE HYDROLASE GLOC"/>
    <property type="match status" value="1"/>
</dbReference>
<dbReference type="HOGENOM" id="CLU_030571_5_2_14"/>
<keyword evidence="3" id="KW-0378">Hydrolase</keyword>
<feature type="domain" description="Metallo-beta-lactamase" evidence="5">
    <location>
        <begin position="10"/>
        <end position="181"/>
    </location>
</feature>
<evidence type="ECO:0000256" key="1">
    <source>
        <dbReference type="ARBA" id="ARBA00001947"/>
    </source>
</evidence>
<dbReference type="Pfam" id="PF00753">
    <property type="entry name" value="Lactamase_B"/>
    <property type="match status" value="1"/>
</dbReference>